<accession>A0A0Q9YHK5</accession>
<organism evidence="1 2">
    <name type="scientific">Lederbergia galactosidilytica</name>
    <dbReference type="NCBI Taxonomy" id="217031"/>
    <lineage>
        <taxon>Bacteria</taxon>
        <taxon>Bacillati</taxon>
        <taxon>Bacillota</taxon>
        <taxon>Bacilli</taxon>
        <taxon>Bacillales</taxon>
        <taxon>Bacillaceae</taxon>
        <taxon>Lederbergia</taxon>
    </lineage>
</organism>
<protein>
    <submittedName>
        <fullName evidence="1">Uncharacterized protein</fullName>
    </submittedName>
</protein>
<dbReference type="PATRIC" id="fig|217031.4.peg.328"/>
<evidence type="ECO:0000313" key="1">
    <source>
        <dbReference type="EMBL" id="KRG17050.1"/>
    </source>
</evidence>
<evidence type="ECO:0000313" key="2">
    <source>
        <dbReference type="Proteomes" id="UP000053881"/>
    </source>
</evidence>
<dbReference type="Proteomes" id="UP000053881">
    <property type="component" value="Unassembled WGS sequence"/>
</dbReference>
<name>A0A0Q9YHK5_9BACI</name>
<proteinExistence type="predicted"/>
<sequence>MYVEELYTYTFAGKFNGTTRIIGDDDFDGVEFFEGYQVPDDAEMGKITPENVTPLQVEREDYTYKVHRPYKDETKKVSFIAIDSKTWPINTKM</sequence>
<reference evidence="1 2" key="1">
    <citation type="submission" date="2015-06" db="EMBL/GenBank/DDBJ databases">
        <title>Genome sequencing project of Bacillus galactosidilyticus PL133.</title>
        <authorList>
            <person name="Gaiero J."/>
            <person name="Nicol R."/>
            <person name="Habash M."/>
        </authorList>
    </citation>
    <scope>NUCLEOTIDE SEQUENCE [LARGE SCALE GENOMIC DNA]</scope>
    <source>
        <strain evidence="1 2">PL133</strain>
    </source>
</reference>
<comment type="caution">
    <text evidence="1">The sequence shown here is derived from an EMBL/GenBank/DDBJ whole genome shotgun (WGS) entry which is preliminary data.</text>
</comment>
<dbReference type="EMBL" id="LGPB01000012">
    <property type="protein sequence ID" value="KRG17050.1"/>
    <property type="molecule type" value="Genomic_DNA"/>
</dbReference>
<gene>
    <name evidence="1" type="ORF">ACA29_00935</name>
</gene>
<dbReference type="AlphaFoldDB" id="A0A0Q9YHK5"/>